<organism evidence="2">
    <name type="scientific">Candidatus Kentrum eta</name>
    <dbReference type="NCBI Taxonomy" id="2126337"/>
    <lineage>
        <taxon>Bacteria</taxon>
        <taxon>Pseudomonadati</taxon>
        <taxon>Pseudomonadota</taxon>
        <taxon>Gammaproteobacteria</taxon>
        <taxon>Candidatus Kentrum</taxon>
    </lineage>
</organism>
<dbReference type="EMBL" id="CAADFI010000007">
    <property type="protein sequence ID" value="VFJ89927.1"/>
    <property type="molecule type" value="Genomic_DNA"/>
</dbReference>
<dbReference type="EMBL" id="CAADFJ010000006">
    <property type="protein sequence ID" value="VFJ96311.1"/>
    <property type="molecule type" value="Genomic_DNA"/>
</dbReference>
<evidence type="ECO:0000256" key="1">
    <source>
        <dbReference type="ARBA" id="ARBA00001954"/>
    </source>
</evidence>
<name>A0A450U7S1_9GAMM</name>
<accession>A0A450U7S1</accession>
<dbReference type="AlphaFoldDB" id="A0A450U7S1"/>
<dbReference type="GO" id="GO:0005506">
    <property type="term" value="F:iron ion binding"/>
    <property type="evidence" value="ECO:0007669"/>
    <property type="project" value="UniProtKB-ARBA"/>
</dbReference>
<dbReference type="SUPFAM" id="SSF51197">
    <property type="entry name" value="Clavaminate synthase-like"/>
    <property type="match status" value="1"/>
</dbReference>
<evidence type="ECO:0000313" key="3">
    <source>
        <dbReference type="EMBL" id="VFJ89927.1"/>
    </source>
</evidence>
<dbReference type="Gene3D" id="2.60.120.620">
    <property type="entry name" value="q2cbj1_9rhob like domain"/>
    <property type="match status" value="1"/>
</dbReference>
<dbReference type="EMBL" id="CAADFG010000006">
    <property type="protein sequence ID" value="VFJ87947.1"/>
    <property type="molecule type" value="Genomic_DNA"/>
</dbReference>
<dbReference type="GO" id="GO:0016706">
    <property type="term" value="F:2-oxoglutarate-dependent dioxygenase activity"/>
    <property type="evidence" value="ECO:0007669"/>
    <property type="project" value="UniProtKB-ARBA"/>
</dbReference>
<proteinExistence type="predicted"/>
<dbReference type="PANTHER" id="PTHR20883:SF48">
    <property type="entry name" value="ECTOINE DIOXYGENASE"/>
    <property type="match status" value="1"/>
</dbReference>
<reference evidence="2" key="1">
    <citation type="submission" date="2019-02" db="EMBL/GenBank/DDBJ databases">
        <authorList>
            <person name="Gruber-Vodicka R. H."/>
            <person name="Seah K. B. B."/>
        </authorList>
    </citation>
    <scope>NUCLEOTIDE SEQUENCE</scope>
    <source>
        <strain evidence="4">BECK_SA2B12</strain>
        <strain evidence="2">BECK_SA2B15</strain>
        <strain evidence="3">BECK_SA2B20</strain>
    </source>
</reference>
<dbReference type="Pfam" id="PF05721">
    <property type="entry name" value="PhyH"/>
    <property type="match status" value="1"/>
</dbReference>
<evidence type="ECO:0000313" key="4">
    <source>
        <dbReference type="EMBL" id="VFJ96311.1"/>
    </source>
</evidence>
<comment type="cofactor">
    <cofactor evidence="1">
        <name>Fe(2+)</name>
        <dbReference type="ChEBI" id="CHEBI:29033"/>
    </cofactor>
</comment>
<evidence type="ECO:0000313" key="2">
    <source>
        <dbReference type="EMBL" id="VFJ87947.1"/>
    </source>
</evidence>
<dbReference type="PANTHER" id="PTHR20883">
    <property type="entry name" value="PHYTANOYL-COA DIOXYGENASE DOMAIN CONTAINING 1"/>
    <property type="match status" value="1"/>
</dbReference>
<gene>
    <name evidence="2" type="ORF">BECKH772A_GA0070896_100067</name>
    <name evidence="3" type="ORF">BECKH772B_GA0070898_100077</name>
    <name evidence="4" type="ORF">BECKH772C_GA0070978_100067</name>
</gene>
<protein>
    <submittedName>
        <fullName evidence="2">Ectoine hydroxylase</fullName>
    </submittedName>
</protein>
<sequence>MNAVEDRYPTRKEKEFIIPRTDPIVWGKETGHRRHPLDKEELAFYEENGYLLVPNAFSQSEVDRLLAELNRIIDANEFEGREERVMEPDSNEVRSLFSPHRFSDLFERLSKDARILDRVTRILGSDVYIHQARINIKQALHGKSFPWHSDFETWHAEDGLPHMRVLSGWITLTDNNEFNGPLYLMAGSHKQYLSCPGQTPEDNYKQSLRKQAYGTPSLEGIRKLAENATLVSVHAPPGTLVFHDGNILHGSPDNLSPWSRTNIFFVYNSVENLPGDRPFSLDGFRPEHLGSKNFAPLGSVENAFI</sequence>
<dbReference type="InterPro" id="IPR008775">
    <property type="entry name" value="Phytyl_CoA_dOase-like"/>
</dbReference>